<dbReference type="GO" id="GO:0006351">
    <property type="term" value="P:DNA-templated transcription"/>
    <property type="evidence" value="ECO:0007669"/>
    <property type="project" value="InterPro"/>
</dbReference>
<sequence length="93" mass="10562">MGKQAIGAIAYNQLRRIDILLFIYLQQLMVKIKTIELVEYDKLPGIRQIAIVAVMSFLSYDIEDALMLNKTSVKDFNIIDSDGIAEVRVKSKV</sequence>
<accession>U9TKT4</accession>
<dbReference type="EMBL" id="AUPC02000155">
    <property type="protein sequence ID" value="POG68302.1"/>
    <property type="molecule type" value="Genomic_DNA"/>
</dbReference>
<protein>
    <recommendedName>
        <fullName evidence="2">DNA-directed RNA polymerase</fullName>
        <ecNumber evidence="2">2.7.7.6</ecNumber>
    </recommendedName>
</protein>
<dbReference type="InterPro" id="IPR015712">
    <property type="entry name" value="DNA-dir_RNA_pol_su2"/>
</dbReference>
<feature type="domain" description="DNA-directed RNA polymerase subunit 2 hybrid-binding" evidence="7">
    <location>
        <begin position="1"/>
        <end position="75"/>
    </location>
</feature>
<keyword evidence="9" id="KW-1185">Reference proteome</keyword>
<dbReference type="VEuPathDB" id="FungiDB:RhiirFUN_003491"/>
<dbReference type="Proteomes" id="UP000018888">
    <property type="component" value="Unassembled WGS sequence"/>
</dbReference>
<dbReference type="PANTHER" id="PTHR20856">
    <property type="entry name" value="DNA-DIRECTED RNA POLYMERASE I SUBUNIT 2"/>
    <property type="match status" value="1"/>
</dbReference>
<keyword evidence="4" id="KW-0808">Transferase</keyword>
<dbReference type="InterPro" id="IPR037033">
    <property type="entry name" value="DNA-dir_RNAP_su2_hyb_sf"/>
</dbReference>
<keyword evidence="6" id="KW-0804">Transcription</keyword>
<keyword evidence="5" id="KW-0548">Nucleotidyltransferase</keyword>
<proteinExistence type="inferred from homology"/>
<dbReference type="GO" id="GO:0032549">
    <property type="term" value="F:ribonucleoside binding"/>
    <property type="evidence" value="ECO:0007669"/>
    <property type="project" value="InterPro"/>
</dbReference>
<evidence type="ECO:0000256" key="4">
    <source>
        <dbReference type="ARBA" id="ARBA00022679"/>
    </source>
</evidence>
<evidence type="ECO:0000256" key="2">
    <source>
        <dbReference type="ARBA" id="ARBA00012418"/>
    </source>
</evidence>
<dbReference type="GO" id="GO:0000428">
    <property type="term" value="C:DNA-directed RNA polymerase complex"/>
    <property type="evidence" value="ECO:0007669"/>
    <property type="project" value="UniProtKB-KW"/>
</dbReference>
<evidence type="ECO:0000256" key="6">
    <source>
        <dbReference type="ARBA" id="ARBA00023163"/>
    </source>
</evidence>
<dbReference type="Pfam" id="PF00562">
    <property type="entry name" value="RNA_pol_Rpb2_6"/>
    <property type="match status" value="1"/>
</dbReference>
<dbReference type="HOGENOM" id="CLU_186286_0_0_1"/>
<organism evidence="8 9">
    <name type="scientific">Rhizophagus irregularis (strain DAOM 181602 / DAOM 197198 / MUCL 43194)</name>
    <name type="common">Arbuscular mycorrhizal fungus</name>
    <name type="synonym">Glomus intraradices</name>
    <dbReference type="NCBI Taxonomy" id="747089"/>
    <lineage>
        <taxon>Eukaryota</taxon>
        <taxon>Fungi</taxon>
        <taxon>Fungi incertae sedis</taxon>
        <taxon>Mucoromycota</taxon>
        <taxon>Glomeromycotina</taxon>
        <taxon>Glomeromycetes</taxon>
        <taxon>Glomerales</taxon>
        <taxon>Glomeraceae</taxon>
        <taxon>Rhizophagus</taxon>
    </lineage>
</organism>
<dbReference type="SUPFAM" id="SSF64484">
    <property type="entry name" value="beta and beta-prime subunits of DNA dependent RNA-polymerase"/>
    <property type="match status" value="1"/>
</dbReference>
<evidence type="ECO:0000256" key="5">
    <source>
        <dbReference type="ARBA" id="ARBA00022695"/>
    </source>
</evidence>
<evidence type="ECO:0000256" key="1">
    <source>
        <dbReference type="ARBA" id="ARBA00006835"/>
    </source>
</evidence>
<reference evidence="8 9" key="2">
    <citation type="journal article" date="2018" name="New Phytol.">
        <title>High intraspecific genome diversity in the model arbuscular mycorrhizal symbiont Rhizophagus irregularis.</title>
        <authorList>
            <person name="Chen E.C.H."/>
            <person name="Morin E."/>
            <person name="Beaudet D."/>
            <person name="Noel J."/>
            <person name="Yildirir G."/>
            <person name="Ndikumana S."/>
            <person name="Charron P."/>
            <person name="St-Onge C."/>
            <person name="Giorgi J."/>
            <person name="Kruger M."/>
            <person name="Marton T."/>
            <person name="Ropars J."/>
            <person name="Grigoriev I.V."/>
            <person name="Hainaut M."/>
            <person name="Henrissat B."/>
            <person name="Roux C."/>
            <person name="Martin F."/>
            <person name="Corradi N."/>
        </authorList>
    </citation>
    <scope>NUCLEOTIDE SEQUENCE [LARGE SCALE GENOMIC DNA]</scope>
    <source>
        <strain evidence="8 9">DAOM 197198</strain>
    </source>
</reference>
<evidence type="ECO:0000313" key="9">
    <source>
        <dbReference type="Proteomes" id="UP000018888"/>
    </source>
</evidence>
<dbReference type="EC" id="2.7.7.6" evidence="2"/>
<dbReference type="InterPro" id="IPR007120">
    <property type="entry name" value="DNA-dir_RNAP_su2_dom"/>
</dbReference>
<evidence type="ECO:0000256" key="3">
    <source>
        <dbReference type="ARBA" id="ARBA00022478"/>
    </source>
</evidence>
<keyword evidence="3" id="KW-0240">DNA-directed RNA polymerase</keyword>
<dbReference type="eggNOG" id="KOG0215">
    <property type="taxonomic scope" value="Eukaryota"/>
</dbReference>
<dbReference type="STRING" id="747089.U9TKT4"/>
<dbReference type="Gene3D" id="2.40.270.10">
    <property type="entry name" value="DNA-directed RNA polymerase, subunit 2, domain 6"/>
    <property type="match status" value="1"/>
</dbReference>
<evidence type="ECO:0000259" key="7">
    <source>
        <dbReference type="Pfam" id="PF00562"/>
    </source>
</evidence>
<evidence type="ECO:0000313" key="8">
    <source>
        <dbReference type="EMBL" id="POG68302.1"/>
    </source>
</evidence>
<reference evidence="8 9" key="1">
    <citation type="journal article" date="2013" name="Proc. Natl. Acad. Sci. U.S.A.">
        <title>Genome of an arbuscular mycorrhizal fungus provides insight into the oldest plant symbiosis.</title>
        <authorList>
            <person name="Tisserant E."/>
            <person name="Malbreil M."/>
            <person name="Kuo A."/>
            <person name="Kohler A."/>
            <person name="Symeonidi A."/>
            <person name="Balestrini R."/>
            <person name="Charron P."/>
            <person name="Duensing N."/>
            <person name="Frei Dit Frey N."/>
            <person name="Gianinazzi-Pearson V."/>
            <person name="Gilbert L.B."/>
            <person name="Handa Y."/>
            <person name="Herr J.R."/>
            <person name="Hijri M."/>
            <person name="Koul R."/>
            <person name="Kawaguchi M."/>
            <person name="Krajinski F."/>
            <person name="Lammers P.J."/>
            <person name="Masclaux F.G."/>
            <person name="Murat C."/>
            <person name="Morin E."/>
            <person name="Ndikumana S."/>
            <person name="Pagni M."/>
            <person name="Petitpierre D."/>
            <person name="Requena N."/>
            <person name="Rosikiewicz P."/>
            <person name="Riley R."/>
            <person name="Saito K."/>
            <person name="San Clemente H."/>
            <person name="Shapiro H."/>
            <person name="van Tuinen D."/>
            <person name="Becard G."/>
            <person name="Bonfante P."/>
            <person name="Paszkowski U."/>
            <person name="Shachar-Hill Y.Y."/>
            <person name="Tuskan G.A."/>
            <person name="Young P.W."/>
            <person name="Sanders I.R."/>
            <person name="Henrissat B."/>
            <person name="Rensing S.A."/>
            <person name="Grigoriev I.V."/>
            <person name="Corradi N."/>
            <person name="Roux C."/>
            <person name="Martin F."/>
        </authorList>
    </citation>
    <scope>NUCLEOTIDE SEQUENCE [LARGE SCALE GENOMIC DNA]</scope>
    <source>
        <strain evidence="8 9">DAOM 197198</strain>
    </source>
</reference>
<name>U9TKT4_RHIID</name>
<comment type="caution">
    <text evidence="8">The sequence shown here is derived from an EMBL/GenBank/DDBJ whole genome shotgun (WGS) entry which is preliminary data.</text>
</comment>
<gene>
    <name evidence="8" type="ORF">GLOIN_2v1778426</name>
</gene>
<dbReference type="AlphaFoldDB" id="U9TKT4"/>
<dbReference type="GO" id="GO:0003899">
    <property type="term" value="F:DNA-directed RNA polymerase activity"/>
    <property type="evidence" value="ECO:0007669"/>
    <property type="project" value="UniProtKB-EC"/>
</dbReference>
<dbReference type="GO" id="GO:0003677">
    <property type="term" value="F:DNA binding"/>
    <property type="evidence" value="ECO:0007669"/>
    <property type="project" value="InterPro"/>
</dbReference>
<comment type="similarity">
    <text evidence="1">Belongs to the RNA polymerase beta chain family.</text>
</comment>